<accession>A0ABQ9LVZ8</accession>
<organism evidence="8 9">
    <name type="scientific">Hevea brasiliensis</name>
    <name type="common">Para rubber tree</name>
    <name type="synonym">Siphonia brasiliensis</name>
    <dbReference type="NCBI Taxonomy" id="3981"/>
    <lineage>
        <taxon>Eukaryota</taxon>
        <taxon>Viridiplantae</taxon>
        <taxon>Streptophyta</taxon>
        <taxon>Embryophyta</taxon>
        <taxon>Tracheophyta</taxon>
        <taxon>Spermatophyta</taxon>
        <taxon>Magnoliopsida</taxon>
        <taxon>eudicotyledons</taxon>
        <taxon>Gunneridae</taxon>
        <taxon>Pentapetalae</taxon>
        <taxon>rosids</taxon>
        <taxon>fabids</taxon>
        <taxon>Malpighiales</taxon>
        <taxon>Euphorbiaceae</taxon>
        <taxon>Crotonoideae</taxon>
        <taxon>Micrandreae</taxon>
        <taxon>Hevea</taxon>
    </lineage>
</organism>
<dbReference type="Proteomes" id="UP001174677">
    <property type="component" value="Chromosome 9"/>
</dbReference>
<keyword evidence="4" id="KW-0804">Transcription</keyword>
<dbReference type="Pfam" id="PF03106">
    <property type="entry name" value="WRKY"/>
    <property type="match status" value="1"/>
</dbReference>
<comment type="caution">
    <text evidence="8">The sequence shown here is derived from an EMBL/GenBank/DDBJ whole genome shotgun (WGS) entry which is preliminary data.</text>
</comment>
<dbReference type="PANTHER" id="PTHR32096">
    <property type="entry name" value="WRKY TRANSCRIPTION FACTOR 30-RELATED-RELATED"/>
    <property type="match status" value="1"/>
</dbReference>
<dbReference type="EMBL" id="JARPOI010000009">
    <property type="protein sequence ID" value="KAJ9171493.1"/>
    <property type="molecule type" value="Genomic_DNA"/>
</dbReference>
<dbReference type="SUPFAM" id="SSF118290">
    <property type="entry name" value="WRKY DNA-binding domain"/>
    <property type="match status" value="1"/>
</dbReference>
<evidence type="ECO:0000259" key="7">
    <source>
        <dbReference type="PROSITE" id="PS50811"/>
    </source>
</evidence>
<dbReference type="InterPro" id="IPR036576">
    <property type="entry name" value="WRKY_dom_sf"/>
</dbReference>
<reference evidence="8" key="1">
    <citation type="journal article" date="2023" name="Plant Biotechnol. J.">
        <title>Chromosome-level wild Hevea brasiliensis genome provides new tools for genomic-assisted breeding and valuable loci to elevate rubber yield.</title>
        <authorList>
            <person name="Cheng H."/>
            <person name="Song X."/>
            <person name="Hu Y."/>
            <person name="Wu T."/>
            <person name="Yang Q."/>
            <person name="An Z."/>
            <person name="Feng S."/>
            <person name="Deng Z."/>
            <person name="Wu W."/>
            <person name="Zeng X."/>
            <person name="Tu M."/>
            <person name="Wang X."/>
            <person name="Huang H."/>
        </authorList>
    </citation>
    <scope>NUCLEOTIDE SEQUENCE</scope>
    <source>
        <strain evidence="8">MT/VB/25A 57/8</strain>
    </source>
</reference>
<dbReference type="InterPro" id="IPR044810">
    <property type="entry name" value="WRKY_plant"/>
</dbReference>
<evidence type="ECO:0000256" key="1">
    <source>
        <dbReference type="ARBA" id="ARBA00004123"/>
    </source>
</evidence>
<evidence type="ECO:0000313" key="8">
    <source>
        <dbReference type="EMBL" id="KAJ9171493.1"/>
    </source>
</evidence>
<keyword evidence="5" id="KW-0539">Nucleus</keyword>
<dbReference type="PROSITE" id="PS50811">
    <property type="entry name" value="WRKY"/>
    <property type="match status" value="1"/>
</dbReference>
<dbReference type="PANTHER" id="PTHR32096:SF133">
    <property type="entry name" value="WRKY TRANSCRIPTION FACTOR 41-RELATED"/>
    <property type="match status" value="1"/>
</dbReference>
<evidence type="ECO:0000256" key="4">
    <source>
        <dbReference type="ARBA" id="ARBA00023163"/>
    </source>
</evidence>
<sequence length="335" mass="38339">MELEQRTLINELNQGKELAEQLRSYLNPASSLETRQFLIEKILSSYDKALSMLNWDAFGFGVQVQPTILESRHSFPKDTSPRTDVSDQDQDQKTVFKKRKTQERFTEQVRVCLGTGVEGPLDDGYRWRKYGQKVILGANFPREYYRCTHRHSQGCLAMKQVQRSDEDPSIFEVTYRGRHTCVQASHFAISNQVHPQQQKQPHFEEKLKPSKEAFNMGEELQVKAKDLNTREEIFPSFFFLDEFIEKENEGESTYFVGSISPAFISPATSESNYLSTSPCKVDSFGIGYDVQAPKSELTDIISAPTSVTNSPVDDLDISNFNFDINFPFDDNVLGY</sequence>
<evidence type="ECO:0000313" key="9">
    <source>
        <dbReference type="Proteomes" id="UP001174677"/>
    </source>
</evidence>
<keyword evidence="9" id="KW-1185">Reference proteome</keyword>
<feature type="domain" description="WRKY" evidence="7">
    <location>
        <begin position="116"/>
        <end position="179"/>
    </location>
</feature>
<gene>
    <name evidence="8" type="ORF">P3X46_014854</name>
</gene>
<name>A0ABQ9LVZ8_HEVBR</name>
<keyword evidence="2" id="KW-0805">Transcription regulation</keyword>
<dbReference type="SMART" id="SM00774">
    <property type="entry name" value="WRKY"/>
    <property type="match status" value="1"/>
</dbReference>
<feature type="region of interest" description="Disordered" evidence="6">
    <location>
        <begin position="73"/>
        <end position="92"/>
    </location>
</feature>
<protein>
    <recommendedName>
        <fullName evidence="7">WRKY domain-containing protein</fullName>
    </recommendedName>
</protein>
<evidence type="ECO:0000256" key="5">
    <source>
        <dbReference type="ARBA" id="ARBA00023242"/>
    </source>
</evidence>
<dbReference type="InterPro" id="IPR003657">
    <property type="entry name" value="WRKY_dom"/>
</dbReference>
<evidence type="ECO:0000256" key="2">
    <source>
        <dbReference type="ARBA" id="ARBA00023015"/>
    </source>
</evidence>
<evidence type="ECO:0000256" key="6">
    <source>
        <dbReference type="SAM" id="MobiDB-lite"/>
    </source>
</evidence>
<evidence type="ECO:0000256" key="3">
    <source>
        <dbReference type="ARBA" id="ARBA00023125"/>
    </source>
</evidence>
<proteinExistence type="predicted"/>
<dbReference type="Gene3D" id="2.20.25.80">
    <property type="entry name" value="WRKY domain"/>
    <property type="match status" value="1"/>
</dbReference>
<keyword evidence="3" id="KW-0238">DNA-binding</keyword>
<comment type="subcellular location">
    <subcellularLocation>
        <location evidence="1">Nucleus</location>
    </subcellularLocation>
</comment>